<dbReference type="PROSITE" id="PS50931">
    <property type="entry name" value="HTH_LYSR"/>
    <property type="match status" value="1"/>
</dbReference>
<dbReference type="Gene3D" id="3.40.190.290">
    <property type="match status" value="1"/>
</dbReference>
<evidence type="ECO:0000256" key="3">
    <source>
        <dbReference type="ARBA" id="ARBA00023125"/>
    </source>
</evidence>
<dbReference type="InterPro" id="IPR000847">
    <property type="entry name" value="LysR_HTH_N"/>
</dbReference>
<gene>
    <name evidence="6" type="ORF">IX92_18485</name>
</gene>
<dbReference type="Gene3D" id="1.10.10.10">
    <property type="entry name" value="Winged helix-like DNA-binding domain superfamily/Winged helix DNA-binding domain"/>
    <property type="match status" value="1"/>
</dbReference>
<evidence type="ECO:0000313" key="6">
    <source>
        <dbReference type="EMBL" id="AIW21022.1"/>
    </source>
</evidence>
<dbReference type="Pfam" id="PF00126">
    <property type="entry name" value="HTH_1"/>
    <property type="match status" value="1"/>
</dbReference>
<evidence type="ECO:0000256" key="1">
    <source>
        <dbReference type="ARBA" id="ARBA00009437"/>
    </source>
</evidence>
<reference evidence="6 7" key="1">
    <citation type="submission" date="2014-10" db="EMBL/GenBank/DDBJ databases">
        <title>The Complete Genome Sequence for the Shellfish Pathogen Vibrio coralliilyticus RE98 Isolated from a Shellfish Hatchery.</title>
        <authorList>
            <person name="Richards G.P."/>
            <person name="Bono J.L."/>
            <person name="Watson M.A."/>
            <person name="Needleman D.S."/>
        </authorList>
    </citation>
    <scope>NUCLEOTIDE SEQUENCE [LARGE SCALE GENOMIC DNA]</scope>
    <source>
        <strain evidence="6 7">RE98</strain>
    </source>
</reference>
<dbReference type="Pfam" id="PF03466">
    <property type="entry name" value="LysR_substrate"/>
    <property type="match status" value="1"/>
</dbReference>
<dbReference type="PANTHER" id="PTHR30126">
    <property type="entry name" value="HTH-TYPE TRANSCRIPTIONAL REGULATOR"/>
    <property type="match status" value="1"/>
</dbReference>
<comment type="similarity">
    <text evidence="1">Belongs to the LysR transcriptional regulatory family.</text>
</comment>
<dbReference type="RefSeq" id="WP_043010040.1">
    <property type="nucleotide sequence ID" value="NZ_CP009618.1"/>
</dbReference>
<dbReference type="InterPro" id="IPR036388">
    <property type="entry name" value="WH-like_DNA-bd_sf"/>
</dbReference>
<dbReference type="EMBL" id="CP009618">
    <property type="protein sequence ID" value="AIW21022.1"/>
    <property type="molecule type" value="Genomic_DNA"/>
</dbReference>
<organism evidence="6 7">
    <name type="scientific">Vibrio coralliilyticus</name>
    <dbReference type="NCBI Taxonomy" id="190893"/>
    <lineage>
        <taxon>Bacteria</taxon>
        <taxon>Pseudomonadati</taxon>
        <taxon>Pseudomonadota</taxon>
        <taxon>Gammaproteobacteria</taxon>
        <taxon>Vibrionales</taxon>
        <taxon>Vibrionaceae</taxon>
        <taxon>Vibrio</taxon>
    </lineage>
</organism>
<dbReference type="GO" id="GO:0003700">
    <property type="term" value="F:DNA-binding transcription factor activity"/>
    <property type="evidence" value="ECO:0007669"/>
    <property type="project" value="InterPro"/>
</dbReference>
<name>A0AAN0VZ23_9VIBR</name>
<proteinExistence type="inferred from homology"/>
<dbReference type="InterPro" id="IPR005119">
    <property type="entry name" value="LysR_subst-bd"/>
</dbReference>
<dbReference type="InterPro" id="IPR036390">
    <property type="entry name" value="WH_DNA-bd_sf"/>
</dbReference>
<feature type="domain" description="HTH lysR-type" evidence="5">
    <location>
        <begin position="1"/>
        <end position="58"/>
    </location>
</feature>
<dbReference type="SUPFAM" id="SSF53850">
    <property type="entry name" value="Periplasmic binding protein-like II"/>
    <property type="match status" value="1"/>
</dbReference>
<keyword evidence="2" id="KW-0805">Transcription regulation</keyword>
<evidence type="ECO:0000256" key="2">
    <source>
        <dbReference type="ARBA" id="ARBA00023015"/>
    </source>
</evidence>
<dbReference type="KEGG" id="vcy:IX92_18485"/>
<dbReference type="AlphaFoldDB" id="A0AAN0VZ23"/>
<protein>
    <submittedName>
        <fullName evidence="6">Transcriptional regulator</fullName>
    </submittedName>
</protein>
<keyword evidence="4" id="KW-0804">Transcription</keyword>
<keyword evidence="3" id="KW-0238">DNA-binding</keyword>
<evidence type="ECO:0000259" key="5">
    <source>
        <dbReference type="PROSITE" id="PS50931"/>
    </source>
</evidence>
<accession>A0AAN0VZ23</accession>
<dbReference type="SUPFAM" id="SSF46785">
    <property type="entry name" value="Winged helix' DNA-binding domain"/>
    <property type="match status" value="1"/>
</dbReference>
<dbReference type="GO" id="GO:0000976">
    <property type="term" value="F:transcription cis-regulatory region binding"/>
    <property type="evidence" value="ECO:0007669"/>
    <property type="project" value="TreeGrafter"/>
</dbReference>
<dbReference type="CDD" id="cd05466">
    <property type="entry name" value="PBP2_LTTR_substrate"/>
    <property type="match status" value="1"/>
</dbReference>
<dbReference type="Proteomes" id="UP000030081">
    <property type="component" value="Chromosome 2"/>
</dbReference>
<evidence type="ECO:0000313" key="7">
    <source>
        <dbReference type="Proteomes" id="UP000030081"/>
    </source>
</evidence>
<dbReference type="PANTHER" id="PTHR30126:SF91">
    <property type="entry name" value="LYSR FAMILY TRANSCRIPTIONAL REGULATOR"/>
    <property type="match status" value="1"/>
</dbReference>
<evidence type="ECO:0000256" key="4">
    <source>
        <dbReference type="ARBA" id="ARBA00023163"/>
    </source>
</evidence>
<keyword evidence="7" id="KW-1185">Reference proteome</keyword>
<sequence>MNTTHLKALLLAIETGSISAAARKLGKKQSQVSQWISDLEIDLGVSFFDRTGNKSTLSQQGEQLLPSLTHTLALLEKLAEKASALSAGEPTTIRIGIEHYVPEAPLLNAIQRLFLLPNLHVEIYRDEQTGLRDALLNGETDIVVQHESNQLHQADVEYTKLGNYLEGLVCHHALALASAQPISVDVLSEYKELIWGQLGDEEGEGYSPDYAVINDLTMLIKLLEAGQGFAFLPLANITQQIQDGTLVRLTSEFEQSEIPRRVELSWRPGLTLSKTGHQIIESLKQCHEFLA</sequence>